<organism evidence="1 2">
    <name type="scientific">Oceanospirillum linum</name>
    <dbReference type="NCBI Taxonomy" id="966"/>
    <lineage>
        <taxon>Bacteria</taxon>
        <taxon>Pseudomonadati</taxon>
        <taxon>Pseudomonadota</taxon>
        <taxon>Gammaproteobacteria</taxon>
        <taxon>Oceanospirillales</taxon>
        <taxon>Oceanospirillaceae</taxon>
        <taxon>Oceanospirillum</taxon>
    </lineage>
</organism>
<proteinExistence type="predicted"/>
<gene>
    <name evidence="1" type="ORF">BTA35_0213200</name>
</gene>
<dbReference type="STRING" id="966.BTA35_0213200"/>
<reference evidence="1" key="1">
    <citation type="submission" date="2017-02" db="EMBL/GenBank/DDBJ databases">
        <title>Draft Genome Sequence of the Salt Water Bacterium Oceanospirillum linum ATCC 11336.</title>
        <authorList>
            <person name="Trachtenberg A.M."/>
            <person name="Carney J.G."/>
            <person name="Linnane J.D."/>
            <person name="Rheaume B.A."/>
            <person name="Pitts N.L."/>
            <person name="Mykles D.L."/>
            <person name="Maclea K.S."/>
        </authorList>
    </citation>
    <scope>NUCLEOTIDE SEQUENCE [LARGE SCALE GENOMIC DNA]</scope>
    <source>
        <strain evidence="1">ATCC 11336</strain>
    </source>
</reference>
<protein>
    <submittedName>
        <fullName evidence="1">3-methyladenine DNA glycosylase</fullName>
    </submittedName>
</protein>
<sequence>MERFDQIYQRAAERKGGEATLEALLPNSLSREALAALDDSRYLAQFTKSVFQSGFVWRVVEQKWSDFEQHFFHFEPDTLLLLSDEQWEQKAKDPKIIRNLSKVMTIKHNAQMIYDLQFEHKSFARFIANWPEEDIVGLWQYLKKHGKRLGGNTGPYALRQLGVDTFIFTNDVWAYLKAHNVVTATSPTSKKAMQEAQDAFNRWRQESGRSFAAISRTIAMGVGENYI</sequence>
<dbReference type="GO" id="GO:0006284">
    <property type="term" value="P:base-excision repair"/>
    <property type="evidence" value="ECO:0007669"/>
    <property type="project" value="InterPro"/>
</dbReference>
<dbReference type="PANTHER" id="PTHR30037">
    <property type="entry name" value="DNA-3-METHYLADENINE GLYCOSYLASE 1"/>
    <property type="match status" value="1"/>
</dbReference>
<dbReference type="Pfam" id="PF03352">
    <property type="entry name" value="Adenine_glyco"/>
    <property type="match status" value="1"/>
</dbReference>
<dbReference type="AlphaFoldDB" id="A0A1T1H9D6"/>
<accession>A0A1T1H9D6</accession>
<dbReference type="PANTHER" id="PTHR30037:SF3">
    <property type="entry name" value="BLR0857 PROTEIN"/>
    <property type="match status" value="1"/>
</dbReference>
<evidence type="ECO:0000313" key="1">
    <source>
        <dbReference type="EMBL" id="OOV86458.1"/>
    </source>
</evidence>
<dbReference type="SUPFAM" id="SSF48150">
    <property type="entry name" value="DNA-glycosylase"/>
    <property type="match status" value="1"/>
</dbReference>
<dbReference type="RefSeq" id="WP_078320276.1">
    <property type="nucleotide sequence ID" value="NZ_FXTS01000007.1"/>
</dbReference>
<evidence type="ECO:0000313" key="2">
    <source>
        <dbReference type="Proteomes" id="UP000190064"/>
    </source>
</evidence>
<comment type="caution">
    <text evidence="1">The sequence shown here is derived from an EMBL/GenBank/DDBJ whole genome shotgun (WGS) entry which is preliminary data.</text>
</comment>
<dbReference type="InterPro" id="IPR011257">
    <property type="entry name" value="DNA_glycosylase"/>
</dbReference>
<keyword evidence="2" id="KW-1185">Reference proteome</keyword>
<dbReference type="EMBL" id="MTSD02000006">
    <property type="protein sequence ID" value="OOV86458.1"/>
    <property type="molecule type" value="Genomic_DNA"/>
</dbReference>
<dbReference type="InterPro" id="IPR052891">
    <property type="entry name" value="DNA-3mA_glycosylase"/>
</dbReference>
<dbReference type="Gene3D" id="1.10.340.30">
    <property type="entry name" value="Hypothetical protein, domain 2"/>
    <property type="match status" value="1"/>
</dbReference>
<dbReference type="GO" id="GO:0008725">
    <property type="term" value="F:DNA-3-methyladenine glycosylase activity"/>
    <property type="evidence" value="ECO:0007669"/>
    <property type="project" value="InterPro"/>
</dbReference>
<dbReference type="Proteomes" id="UP000190064">
    <property type="component" value="Unassembled WGS sequence"/>
</dbReference>
<name>A0A1T1H9D6_OCELI</name>
<dbReference type="InterPro" id="IPR005019">
    <property type="entry name" value="Adenine_glyco"/>
</dbReference>